<dbReference type="PANTHER" id="PTHR22648">
    <property type="entry name" value="TRANSCRIPTION TERMINATION FACTOR NUSA"/>
    <property type="match status" value="1"/>
</dbReference>
<dbReference type="CDD" id="cd22529">
    <property type="entry name" value="KH-II_NusA_rpt2"/>
    <property type="match status" value="1"/>
</dbReference>
<dbReference type="HAMAP" id="MF_00945_B">
    <property type="entry name" value="NusA_B"/>
    <property type="match status" value="1"/>
</dbReference>
<dbReference type="PROSITE" id="PS50084">
    <property type="entry name" value="KH_TYPE_1"/>
    <property type="match status" value="1"/>
</dbReference>
<comment type="subunit">
    <text evidence="7">Monomer. Binds directly to the core enzyme of the DNA-dependent RNA polymerase and to nascent RNA.</text>
</comment>
<dbReference type="Pfam" id="PF26594">
    <property type="entry name" value="KH_NusA_2nd"/>
    <property type="match status" value="1"/>
</dbReference>
<name>A0A9Q9F695_9RICK</name>
<dbReference type="InterPro" id="IPR013735">
    <property type="entry name" value="TF_NusA_N"/>
</dbReference>
<keyword evidence="12" id="KW-1185">Reference proteome</keyword>
<evidence type="ECO:0000313" key="9">
    <source>
        <dbReference type="EMBL" id="UTO55971.1"/>
    </source>
</evidence>
<dbReference type="NCBIfam" id="TIGR01954">
    <property type="entry name" value="nusA_Cterm_rpt"/>
    <property type="match status" value="1"/>
</dbReference>
<dbReference type="InterPro" id="IPR058582">
    <property type="entry name" value="KH_NusA_2nd"/>
</dbReference>
<dbReference type="Pfam" id="PF08529">
    <property type="entry name" value="NusA_N"/>
    <property type="match status" value="1"/>
</dbReference>
<dbReference type="InterPro" id="IPR025249">
    <property type="entry name" value="TF_NusA_KH_1st"/>
</dbReference>
<dbReference type="GO" id="GO:0003700">
    <property type="term" value="F:DNA-binding transcription factor activity"/>
    <property type="evidence" value="ECO:0007669"/>
    <property type="project" value="InterPro"/>
</dbReference>
<gene>
    <name evidence="7 9" type="primary">nusA</name>
    <name evidence="10" type="ORF">LUA81_04105</name>
    <name evidence="9" type="ORF">LUA82_04140</name>
</gene>
<keyword evidence="3 7" id="KW-0889">Transcription antitermination</keyword>
<dbReference type="SMART" id="SM00322">
    <property type="entry name" value="KH"/>
    <property type="match status" value="2"/>
</dbReference>
<keyword evidence="4 7" id="KW-0694">RNA-binding</keyword>
<reference evidence="9" key="1">
    <citation type="journal article" date="2022" name="Microorganisms">
        <title>Assembly and Comparison of Ca. Neoehrlichia mikurensis Genomes.</title>
        <authorList>
            <person name="Azagi T."/>
            <person name="Dirks R.P."/>
            <person name="Yebra-Pimentel E.S."/>
            <person name="Schaap P.J."/>
            <person name="Koehorst J.J."/>
            <person name="Esser H.J."/>
            <person name="Sprong H."/>
        </authorList>
    </citation>
    <scope>NUCLEOTIDE SEQUENCE</scope>
    <source>
        <strain evidence="10">18-2804</strain>
        <strain evidence="9">18-2837</strain>
    </source>
</reference>
<dbReference type="PANTHER" id="PTHR22648:SF0">
    <property type="entry name" value="TRANSCRIPTION TERMINATION_ANTITERMINATION PROTEIN NUSA"/>
    <property type="match status" value="1"/>
</dbReference>
<dbReference type="InterPro" id="IPR004087">
    <property type="entry name" value="KH_dom"/>
</dbReference>
<dbReference type="InterPro" id="IPR003029">
    <property type="entry name" value="S1_domain"/>
</dbReference>
<dbReference type="FunFam" id="3.30.300.20:FF:000005">
    <property type="entry name" value="Transcription termination/antitermination protein NusA"/>
    <property type="match status" value="1"/>
</dbReference>
<evidence type="ECO:0000256" key="1">
    <source>
        <dbReference type="ARBA" id="ARBA00022472"/>
    </source>
</evidence>
<keyword evidence="5 7" id="KW-0805">Transcription regulation</keyword>
<dbReference type="CDD" id="cd04455">
    <property type="entry name" value="S1_NusA"/>
    <property type="match status" value="1"/>
</dbReference>
<dbReference type="AlphaFoldDB" id="A0A9Q9F695"/>
<dbReference type="NCBIfam" id="TIGR01953">
    <property type="entry name" value="NusA"/>
    <property type="match status" value="1"/>
</dbReference>
<dbReference type="GO" id="GO:0031564">
    <property type="term" value="P:transcription antitermination"/>
    <property type="evidence" value="ECO:0007669"/>
    <property type="project" value="UniProtKB-UniRule"/>
</dbReference>
<evidence type="ECO:0000256" key="7">
    <source>
        <dbReference type="HAMAP-Rule" id="MF_00945"/>
    </source>
</evidence>
<dbReference type="GO" id="GO:0006353">
    <property type="term" value="P:DNA-templated transcription termination"/>
    <property type="evidence" value="ECO:0007669"/>
    <property type="project" value="UniProtKB-UniRule"/>
</dbReference>
<dbReference type="Pfam" id="PF13184">
    <property type="entry name" value="KH_NusA_1st"/>
    <property type="match status" value="1"/>
</dbReference>
<dbReference type="PROSITE" id="PS50126">
    <property type="entry name" value="S1"/>
    <property type="match status" value="1"/>
</dbReference>
<comment type="subcellular location">
    <subcellularLocation>
        <location evidence="7">Cytoplasm</location>
    </subcellularLocation>
</comment>
<dbReference type="SMART" id="SM00316">
    <property type="entry name" value="S1"/>
    <property type="match status" value="1"/>
</dbReference>
<evidence type="ECO:0000256" key="6">
    <source>
        <dbReference type="ARBA" id="ARBA00023163"/>
    </source>
</evidence>
<keyword evidence="1 7" id="KW-0806">Transcription termination</keyword>
<feature type="domain" description="S1 motif" evidence="8">
    <location>
        <begin position="156"/>
        <end position="220"/>
    </location>
</feature>
<dbReference type="InterPro" id="IPR010213">
    <property type="entry name" value="TF_NusA"/>
</dbReference>
<sequence length="515" mass="57540">MIVMANFDNLELVKVAKDVAEQKGLDLDVIMNAIEEAIQVVSHNKYGSCKIKVVVDKKTGIISIYRQALVIDGQDLSDFSKNHNIPLDELTKYKLIDLSEALLAKDNAKVGDIILEPLPLVDLDYNSAKIARQKIAQVILAQERKKQYEEFKNRVGDLVYGIVKRIEYNNVIVDLNGNEGYLPAYNMIKGEVFRPGDRLKLHIESVRQESVGPQIFLSRVSKGFMEQLFKQEIPEVYDGIVVIKSIARDPGSRAKVAVFSNDKNIDPVGACVGARGVRIQSIISELHGEKIDVVLYSSELAKFVINAIAPAEVIKVIIDEDAEKIEIIVPENQVSLAIGKYGQNIKLASELVNWKIDVVGDETESVRKAKELSAGAKIFIEGLDVEEIMGQLLVAEGFLSIEDIDQSSVDDIMAIDGFNDEIAIELKRRASEYLSRKRDNITKMLKELSISEEIMLLPFLQMDDIIKLSENGIGSMEDIAGLCTDEFYDMIPNIKLSKEQVDSIILESRKRVGWV</sequence>
<evidence type="ECO:0000313" key="10">
    <source>
        <dbReference type="EMBL" id="UTO56887.1"/>
    </source>
</evidence>
<comment type="function">
    <text evidence="7">Participates in both transcription termination and antitermination.</text>
</comment>
<evidence type="ECO:0000313" key="12">
    <source>
        <dbReference type="Proteomes" id="UP001059985"/>
    </source>
</evidence>
<proteinExistence type="inferred from homology"/>
<dbReference type="CDD" id="cd02134">
    <property type="entry name" value="KH-II_NusA_rpt1"/>
    <property type="match status" value="1"/>
</dbReference>
<keyword evidence="6 7" id="KW-0804">Transcription</keyword>
<evidence type="ECO:0000313" key="11">
    <source>
        <dbReference type="Proteomes" id="UP001059822"/>
    </source>
</evidence>
<dbReference type="Proteomes" id="UP001059985">
    <property type="component" value="Chromosome"/>
</dbReference>
<organism evidence="9 11">
    <name type="scientific">Neoehrlichia mikurensis</name>
    <dbReference type="NCBI Taxonomy" id="89586"/>
    <lineage>
        <taxon>Bacteria</taxon>
        <taxon>Pseudomonadati</taxon>
        <taxon>Pseudomonadota</taxon>
        <taxon>Alphaproteobacteria</taxon>
        <taxon>Rickettsiales</taxon>
        <taxon>Anaplasmataceae</taxon>
        <taxon>Candidatus Neoehrlichia</taxon>
    </lineage>
</organism>
<evidence type="ECO:0000259" key="8">
    <source>
        <dbReference type="PROSITE" id="PS50126"/>
    </source>
</evidence>
<dbReference type="EMBL" id="CP089285">
    <property type="protein sequence ID" value="UTO56887.1"/>
    <property type="molecule type" value="Genomic_DNA"/>
</dbReference>
<dbReference type="FunFam" id="3.30.300.20:FF:000002">
    <property type="entry name" value="Transcription termination/antitermination protein NusA"/>
    <property type="match status" value="1"/>
</dbReference>
<dbReference type="InterPro" id="IPR010214">
    <property type="entry name" value="Tscrpt_termin_fac_NusA_C_rpt"/>
</dbReference>
<dbReference type="EMBL" id="CP089286">
    <property type="protein sequence ID" value="UTO55971.1"/>
    <property type="molecule type" value="Genomic_DNA"/>
</dbReference>
<evidence type="ECO:0000256" key="4">
    <source>
        <dbReference type="ARBA" id="ARBA00022884"/>
    </source>
</evidence>
<accession>A0A9Q9F695</accession>
<dbReference type="Proteomes" id="UP001059822">
    <property type="component" value="Chromosome"/>
</dbReference>
<keyword evidence="2 7" id="KW-0963">Cytoplasm</keyword>
<protein>
    <recommendedName>
        <fullName evidence="7">Transcription termination/antitermination protein NusA</fullName>
    </recommendedName>
</protein>
<comment type="similarity">
    <text evidence="7">Belongs to the NusA family.</text>
</comment>
<evidence type="ECO:0000256" key="2">
    <source>
        <dbReference type="ARBA" id="ARBA00022490"/>
    </source>
</evidence>
<dbReference type="InterPro" id="IPR030842">
    <property type="entry name" value="TF_NusA_bacterial"/>
</dbReference>
<dbReference type="GO" id="GO:0003723">
    <property type="term" value="F:RNA binding"/>
    <property type="evidence" value="ECO:0007669"/>
    <property type="project" value="UniProtKB-UniRule"/>
</dbReference>
<dbReference type="GO" id="GO:0005829">
    <property type="term" value="C:cytosol"/>
    <property type="evidence" value="ECO:0007669"/>
    <property type="project" value="TreeGrafter"/>
</dbReference>
<evidence type="ECO:0000256" key="3">
    <source>
        <dbReference type="ARBA" id="ARBA00022814"/>
    </source>
</evidence>
<evidence type="ECO:0000256" key="5">
    <source>
        <dbReference type="ARBA" id="ARBA00023015"/>
    </source>
</evidence>